<dbReference type="SUPFAM" id="SSF56059">
    <property type="entry name" value="Glutathione synthetase ATP-binding domain-like"/>
    <property type="match status" value="2"/>
</dbReference>
<reference evidence="5" key="2">
    <citation type="submission" date="2023-07" db="EMBL/GenBank/DDBJ databases">
        <title>Myceligenerans salitolerans sp. nov., a halotolerant actinomycete isolated from a salt lake in Xinjiang, China.</title>
        <authorList>
            <person name="Guan T."/>
        </authorList>
    </citation>
    <scope>NUCLEOTIDE SEQUENCE [LARGE SCALE GENOMIC DNA]</scope>
    <source>
        <strain evidence="5">XHU 5031</strain>
    </source>
</reference>
<accession>A0ABS3I3W2</accession>
<evidence type="ECO:0000259" key="3">
    <source>
        <dbReference type="Pfam" id="PF01326"/>
    </source>
</evidence>
<comment type="caution">
    <text evidence="4">The sequence shown here is derived from an EMBL/GenBank/DDBJ whole genome shotgun (WGS) entry which is preliminary data.</text>
</comment>
<dbReference type="Pfam" id="PF01326">
    <property type="entry name" value="PPDK_N"/>
    <property type="match status" value="1"/>
</dbReference>
<organism evidence="4 5">
    <name type="scientific">Myceligenerans salitolerans</name>
    <dbReference type="NCBI Taxonomy" id="1230528"/>
    <lineage>
        <taxon>Bacteria</taxon>
        <taxon>Bacillati</taxon>
        <taxon>Actinomycetota</taxon>
        <taxon>Actinomycetes</taxon>
        <taxon>Micrococcales</taxon>
        <taxon>Promicromonosporaceae</taxon>
        <taxon>Myceligenerans</taxon>
    </lineage>
</organism>
<feature type="domain" description="PEP-utilising enzyme mobile" evidence="2">
    <location>
        <begin position="354"/>
        <end position="423"/>
    </location>
</feature>
<evidence type="ECO:0000256" key="1">
    <source>
        <dbReference type="SAM" id="MobiDB-lite"/>
    </source>
</evidence>
<protein>
    <submittedName>
        <fullName evidence="4">Pyruvate, phosphate dikinase</fullName>
    </submittedName>
</protein>
<name>A0ABS3I3W2_9MICO</name>
<dbReference type="SUPFAM" id="SSF52009">
    <property type="entry name" value="Phosphohistidine domain"/>
    <property type="match status" value="1"/>
</dbReference>
<dbReference type="Pfam" id="PF00391">
    <property type="entry name" value="PEP-utilizers"/>
    <property type="match status" value="1"/>
</dbReference>
<evidence type="ECO:0000313" key="4">
    <source>
        <dbReference type="EMBL" id="MBO0607672.1"/>
    </source>
</evidence>
<dbReference type="InterPro" id="IPR051549">
    <property type="entry name" value="PEP_Utilizing_Enz"/>
</dbReference>
<dbReference type="EMBL" id="JAFMPK010000009">
    <property type="protein sequence ID" value="MBO0607672.1"/>
    <property type="molecule type" value="Genomic_DNA"/>
</dbReference>
<dbReference type="Gene3D" id="3.50.30.10">
    <property type="entry name" value="Phosphohistidine domain"/>
    <property type="match status" value="1"/>
</dbReference>
<reference evidence="4 5" key="1">
    <citation type="submission" date="2021-03" db="EMBL/GenBank/DDBJ databases">
        <authorList>
            <person name="Xin L."/>
        </authorList>
    </citation>
    <scope>NUCLEOTIDE SEQUENCE [LARGE SCALE GENOMIC DNA]</scope>
    <source>
        <strain evidence="4 5">XHU 5031</strain>
    </source>
</reference>
<dbReference type="InterPro" id="IPR036637">
    <property type="entry name" value="Phosphohistidine_dom_sf"/>
</dbReference>
<proteinExistence type="predicted"/>
<feature type="region of interest" description="Disordered" evidence="1">
    <location>
        <begin position="232"/>
        <end position="251"/>
    </location>
</feature>
<dbReference type="Gene3D" id="3.30.470.20">
    <property type="entry name" value="ATP-grasp fold, B domain"/>
    <property type="match status" value="1"/>
</dbReference>
<dbReference type="PANTHER" id="PTHR43615:SF1">
    <property type="entry name" value="PPDK_N DOMAIN-CONTAINING PROTEIN"/>
    <property type="match status" value="1"/>
</dbReference>
<dbReference type="InterPro" id="IPR002192">
    <property type="entry name" value="PPDK_AMP/ATP-bd"/>
</dbReference>
<evidence type="ECO:0000313" key="5">
    <source>
        <dbReference type="Proteomes" id="UP000664617"/>
    </source>
</evidence>
<feature type="domain" description="Pyruvate phosphate dikinase AMP/ATP-binding" evidence="3">
    <location>
        <begin position="55"/>
        <end position="309"/>
    </location>
</feature>
<sequence>MVLPLAHATADTCGGKAAPLAVLLREGLPVPDGFVVPLTAHRDAVECTADGSPRVSPELREELARRLAAMGDPVVAVRSSAVREDTAAASAAGQYESVIAVRGPSAVSDAVRTCWASARSRRVADYWRQVDGRATAAAPDARGRAYGFPTPGGDRVVVAADSGTPDVTDVAVLVQRLVDADVAGVMFTPSAPGGATRVEASWGLGLHVVGGVVAPDVYEVLPDGKVRRTVGDKASRVDRTPGTGAPDGGLSVRAVPVRERAQPVLDDATAGALAALGGRVASILGRPQDVEWALAGGRLWILQARPITVPLPPLRPVRPPVDGAVLTGVPGASGSVSGVARVLHGPDELTRVVRGDIVVCRDTEPAWTPVFGVAGGVVTETGGVLSHAAIVAREHGIPAVLGVPRATADIRDGARVTLDGTAGTVSLASEGASLRETRDRDA</sequence>
<evidence type="ECO:0000259" key="2">
    <source>
        <dbReference type="Pfam" id="PF00391"/>
    </source>
</evidence>
<dbReference type="Proteomes" id="UP000664617">
    <property type="component" value="Unassembled WGS sequence"/>
</dbReference>
<dbReference type="PANTHER" id="PTHR43615">
    <property type="entry name" value="PHOSPHOENOLPYRUVATE SYNTHASE-RELATED"/>
    <property type="match status" value="1"/>
</dbReference>
<gene>
    <name evidence="4" type="ORF">J0911_01345</name>
</gene>
<keyword evidence="4" id="KW-0670">Pyruvate</keyword>
<keyword evidence="5" id="KW-1185">Reference proteome</keyword>
<dbReference type="InterPro" id="IPR013815">
    <property type="entry name" value="ATP_grasp_subdomain_1"/>
</dbReference>
<dbReference type="Gene3D" id="3.30.1490.20">
    <property type="entry name" value="ATP-grasp fold, A domain"/>
    <property type="match status" value="2"/>
</dbReference>
<dbReference type="InterPro" id="IPR008279">
    <property type="entry name" value="PEP-util_enz_mobile_dom"/>
</dbReference>